<accession>A0A2K9LNA3</accession>
<dbReference type="SUPFAM" id="SSF53756">
    <property type="entry name" value="UDP-Glycosyltransferase/glycogen phosphorylase"/>
    <property type="match status" value="1"/>
</dbReference>
<protein>
    <recommendedName>
        <fullName evidence="3">Surface carbohydrate biosynthesis protein</fullName>
    </recommendedName>
</protein>
<dbReference type="InterPro" id="IPR043148">
    <property type="entry name" value="TagF_C"/>
</dbReference>
<dbReference type="AlphaFoldDB" id="A0A2K9LNA3"/>
<sequence length="463" mass="53527">MTDHINIQIDLATRELPYLTILKTILENKFDLEISLLPQDPIWCNGTSSFFKTSKQKCDLLVTPSYNAKRTLNTLAWKHRSNSKLVHFHSEQLIDPRFYEEKLNTTCSLEYDRDVEYHLVWGEEFAKLLHEVAGVPKNRIYIVGCPKLSLIDRDKLVSRDTPNNKKVLFVSDFLWATMPQNQYNWALKKYGIRPEDDFQGFYKTALDKFIATAHQFSISNPDIDVVLRPHPGESQEAYRSLSELNNVEIDIGTPFIESAVKADLIVQFLSTSFFESIYLGKPVICLDLVEQWGTHHRNYFKYYNFVKQKDFESTAKNYLDNSQSSYEVDDTCINELFSADKGDSILRSAAALSHILSISKNTFSTPILQDKIRSNNFILQHMLKNVAGIISTACISIGIKNTLLQRVKNAQLKWENSPEYFDSDTILQVTNRFLSSKYQNFDFKYHLTETKYGNLVEVQEQTH</sequence>
<gene>
    <name evidence="1" type="ORF">Kalk_15560</name>
</gene>
<dbReference type="RefSeq" id="WP_101895128.1">
    <property type="nucleotide sequence ID" value="NZ_CP022684.1"/>
</dbReference>
<organism evidence="1 2">
    <name type="scientific">Ketobacter alkanivorans</name>
    <dbReference type="NCBI Taxonomy" id="1917421"/>
    <lineage>
        <taxon>Bacteria</taxon>
        <taxon>Pseudomonadati</taxon>
        <taxon>Pseudomonadota</taxon>
        <taxon>Gammaproteobacteria</taxon>
        <taxon>Pseudomonadales</taxon>
        <taxon>Ketobacteraceae</taxon>
        <taxon>Ketobacter</taxon>
    </lineage>
</organism>
<name>A0A2K9LNA3_9GAMM</name>
<keyword evidence="2" id="KW-1185">Reference proteome</keyword>
<dbReference type="Proteomes" id="UP000235116">
    <property type="component" value="Chromosome"/>
</dbReference>
<reference evidence="2" key="1">
    <citation type="submission" date="2017-08" db="EMBL/GenBank/DDBJ databases">
        <title>Direct submision.</title>
        <authorList>
            <person name="Kim S.-J."/>
            <person name="Rhee S.-K."/>
        </authorList>
    </citation>
    <scope>NUCLEOTIDE SEQUENCE [LARGE SCALE GENOMIC DNA]</scope>
    <source>
        <strain evidence="2">GI5</strain>
    </source>
</reference>
<evidence type="ECO:0000313" key="2">
    <source>
        <dbReference type="Proteomes" id="UP000235116"/>
    </source>
</evidence>
<proteinExistence type="predicted"/>
<dbReference type="OrthoDB" id="5430637at2"/>
<dbReference type="EMBL" id="CP022684">
    <property type="protein sequence ID" value="AUM13753.1"/>
    <property type="molecule type" value="Genomic_DNA"/>
</dbReference>
<dbReference type="KEGG" id="kak:Kalk_15560"/>
<evidence type="ECO:0008006" key="3">
    <source>
        <dbReference type="Google" id="ProtNLM"/>
    </source>
</evidence>
<dbReference type="Gene3D" id="3.40.50.12580">
    <property type="match status" value="1"/>
</dbReference>
<evidence type="ECO:0000313" key="1">
    <source>
        <dbReference type="EMBL" id="AUM13753.1"/>
    </source>
</evidence>